<accession>A0A2L0WU42</accession>
<name>A0A2L0WU42_9ABAC</name>
<reference evidence="1 2" key="1">
    <citation type="journal article" date="2018" name="PLoS ONE">
        <title>Genome analysis of a novel Group I alphabaculovirus obtained from Oxyplax ochracea.</title>
        <authorList>
            <person name="Wang J."/>
            <person name="Hou D."/>
            <person name="Wang Q."/>
            <person name="Kuang W."/>
            <person name="Zhang L."/>
            <person name="Li J."/>
            <person name="Shen S."/>
            <person name="Deng F."/>
            <person name="Wang H."/>
            <person name="Hu Z."/>
            <person name="Wang M."/>
        </authorList>
    </citation>
    <scope>NUCLEOTIDE SEQUENCE [LARGE SCALE GENOMIC DNA]</scope>
    <source>
        <strain evidence="1">435</strain>
    </source>
</reference>
<organism evidence="1 2">
    <name type="scientific">Oxyplax ochracea nucleopolyhedrovirus</name>
    <dbReference type="NCBI Taxonomy" id="2083176"/>
    <lineage>
        <taxon>Viruses</taxon>
        <taxon>Viruses incertae sedis</taxon>
        <taxon>Naldaviricetes</taxon>
        <taxon>Lefavirales</taxon>
        <taxon>Baculoviridae</taxon>
        <taxon>Alphabaculovirus</taxon>
        <taxon>Alphabaculovirus oxochraceae</taxon>
    </lineage>
</organism>
<dbReference type="Pfam" id="PF06648">
    <property type="entry name" value="AcMNPV_Ac75"/>
    <property type="match status" value="1"/>
</dbReference>
<proteinExistence type="predicted"/>
<evidence type="ECO:0000313" key="2">
    <source>
        <dbReference type="Proteomes" id="UP000297028"/>
    </source>
</evidence>
<evidence type="ECO:0000313" key="1">
    <source>
        <dbReference type="EMBL" id="AVA31162.1"/>
    </source>
</evidence>
<dbReference type="EMBL" id="MF143631">
    <property type="protein sequence ID" value="AVA31162.1"/>
    <property type="molecule type" value="Genomic_DNA"/>
</dbReference>
<gene>
    <name evidence="1" type="ORF">Oxoc_ORF63</name>
</gene>
<dbReference type="Proteomes" id="UP000297028">
    <property type="component" value="Segment"/>
</dbReference>
<dbReference type="InterPro" id="IPR010594">
    <property type="entry name" value="AcMNPV_Ac75"/>
</dbReference>
<protein>
    <submittedName>
        <fullName evidence="1">Ac75</fullName>
    </submittedName>
</protein>
<keyword evidence="2" id="KW-1185">Reference proteome</keyword>
<sequence>MSSLMKNFFSELIKSTTFTGKVTVVKTTLQEWLYDQVYPDAVFKNKLQQFVSKFISNQFKSYEIYNFVEAVDSANKLSPHQIDFLFNAILNNYSVKLILQRFTFGEYITDDELSLIATFLVTEMDRAYQLPYC</sequence>